<reference evidence="4 5" key="1">
    <citation type="submission" date="2016-10" db="EMBL/GenBank/DDBJ databases">
        <authorList>
            <person name="Varghese N."/>
            <person name="Submissions S."/>
        </authorList>
    </citation>
    <scope>NUCLEOTIDE SEQUENCE [LARGE SCALE GENOMIC DNA]</scope>
    <source>
        <strain evidence="4 5">PL 12/M</strain>
    </source>
</reference>
<organism evidence="4 5">
    <name type="scientific">Methanolobus vulcani</name>
    <dbReference type="NCBI Taxonomy" id="38026"/>
    <lineage>
        <taxon>Archaea</taxon>
        <taxon>Methanobacteriati</taxon>
        <taxon>Methanobacteriota</taxon>
        <taxon>Stenosarchaea group</taxon>
        <taxon>Methanomicrobia</taxon>
        <taxon>Methanosarcinales</taxon>
        <taxon>Methanosarcinaceae</taxon>
        <taxon>Methanolobus</taxon>
    </lineage>
</organism>
<keyword evidence="2 3" id="KW-0479">Metal-binding</keyword>
<comment type="similarity">
    <text evidence="1">Belongs to the GTP cyclohydrolase I type 2/NIF3 family.</text>
</comment>
<dbReference type="AlphaFoldDB" id="A0A7Z7AX57"/>
<keyword evidence="5" id="KW-1185">Reference proteome</keyword>
<name>A0A7Z7AX57_9EURY</name>
<dbReference type="InterPro" id="IPR036069">
    <property type="entry name" value="DUF34/NIF3_sf"/>
</dbReference>
<feature type="binding site" evidence="3">
    <location>
        <position position="211"/>
    </location>
    <ligand>
        <name>a divalent metal cation</name>
        <dbReference type="ChEBI" id="CHEBI:60240"/>
        <label>1</label>
    </ligand>
</feature>
<evidence type="ECO:0000256" key="1">
    <source>
        <dbReference type="ARBA" id="ARBA00006964"/>
    </source>
</evidence>
<accession>A0A7Z7AX57</accession>
<sequence>MQLKDVISVLEDIAPPTLAEDFDIGRIGLNLDMQNDIKKIAMALDPTEYVLNRAAMIKADLLVTHHTLIFHAVHCINKELAESLKIALDNGISLYSMHTNFDKAKGGINDALANRLGLSDIQETPIGRIGTIAPCSVDTFVNHVSKSLGTHVMYAGNIDEIKKVMVFGGSGFRSEYIDAARSYGADAYVSSELKHDIIRSYSDMLLVDATHYATENPGMQDLCPVLAERLGIDVEFIEHDPLIKTL</sequence>
<dbReference type="PANTHER" id="PTHR13799:SF14">
    <property type="entry name" value="GTP CYCLOHYDROLASE 1 TYPE 2 HOMOLOG"/>
    <property type="match status" value="1"/>
</dbReference>
<evidence type="ECO:0000313" key="5">
    <source>
        <dbReference type="Proteomes" id="UP000199259"/>
    </source>
</evidence>
<protein>
    <submittedName>
        <fullName evidence="4">Dinuclear metal center protein, YbgI/SA1388 family</fullName>
    </submittedName>
</protein>
<dbReference type="Proteomes" id="UP000199259">
    <property type="component" value="Unassembled WGS sequence"/>
</dbReference>
<feature type="binding site" evidence="3">
    <location>
        <position position="66"/>
    </location>
    <ligand>
        <name>a divalent metal cation</name>
        <dbReference type="ChEBI" id="CHEBI:60240"/>
        <label>1</label>
    </ligand>
</feature>
<feature type="binding site" evidence="3">
    <location>
        <position position="102"/>
    </location>
    <ligand>
        <name>a divalent metal cation</name>
        <dbReference type="ChEBI" id="CHEBI:60240"/>
        <label>1</label>
    </ligand>
</feature>
<evidence type="ECO:0000256" key="2">
    <source>
        <dbReference type="ARBA" id="ARBA00022723"/>
    </source>
</evidence>
<dbReference type="PANTHER" id="PTHR13799">
    <property type="entry name" value="NGG1 INTERACTING FACTOR 3"/>
    <property type="match status" value="1"/>
</dbReference>
<dbReference type="SUPFAM" id="SSF102705">
    <property type="entry name" value="NIF3 (NGG1p interacting factor 3)-like"/>
    <property type="match status" value="1"/>
</dbReference>
<evidence type="ECO:0000313" key="4">
    <source>
        <dbReference type="EMBL" id="SDF95906.1"/>
    </source>
</evidence>
<dbReference type="GO" id="GO:0005737">
    <property type="term" value="C:cytoplasm"/>
    <property type="evidence" value="ECO:0007669"/>
    <property type="project" value="TreeGrafter"/>
</dbReference>
<dbReference type="FunFam" id="3.40.1390.30:FF:000001">
    <property type="entry name" value="GTP cyclohydrolase 1 type 2"/>
    <property type="match status" value="1"/>
</dbReference>
<dbReference type="EMBL" id="FNCA01000005">
    <property type="protein sequence ID" value="SDF95906.1"/>
    <property type="molecule type" value="Genomic_DNA"/>
</dbReference>
<evidence type="ECO:0000256" key="3">
    <source>
        <dbReference type="PIRSR" id="PIRSR602678-1"/>
    </source>
</evidence>
<comment type="caution">
    <text evidence="4">The sequence shown here is derived from an EMBL/GenBank/DDBJ whole genome shotgun (WGS) entry which is preliminary data.</text>
</comment>
<feature type="binding site" evidence="3">
    <location>
        <position position="65"/>
    </location>
    <ligand>
        <name>a divalent metal cation</name>
        <dbReference type="ChEBI" id="CHEBI:60240"/>
        <label>1</label>
    </ligand>
</feature>
<dbReference type="OrthoDB" id="85198at2157"/>
<gene>
    <name evidence="4" type="ORF">SAMN04488589_1823</name>
</gene>
<dbReference type="RefSeq" id="WP_091710145.1">
    <property type="nucleotide sequence ID" value="NZ_FNCA01000005.1"/>
</dbReference>
<dbReference type="GO" id="GO:0046872">
    <property type="term" value="F:metal ion binding"/>
    <property type="evidence" value="ECO:0007669"/>
    <property type="project" value="UniProtKB-KW"/>
</dbReference>
<dbReference type="Gene3D" id="3.40.1390.30">
    <property type="entry name" value="NIF3 (NGG1p interacting factor 3)-like"/>
    <property type="match status" value="2"/>
</dbReference>
<dbReference type="NCBIfam" id="TIGR00486">
    <property type="entry name" value="YbgI_SA1388"/>
    <property type="match status" value="1"/>
</dbReference>
<dbReference type="InterPro" id="IPR002678">
    <property type="entry name" value="DUF34/NIF3"/>
</dbReference>
<feature type="binding site" evidence="3">
    <location>
        <position position="215"/>
    </location>
    <ligand>
        <name>a divalent metal cation</name>
        <dbReference type="ChEBI" id="CHEBI:60240"/>
        <label>2</label>
    </ligand>
</feature>
<proteinExistence type="inferred from homology"/>
<dbReference type="Pfam" id="PF01784">
    <property type="entry name" value="DUF34_NIF3"/>
    <property type="match status" value="1"/>
</dbReference>